<dbReference type="Gene3D" id="2.90.10.10">
    <property type="entry name" value="Bulb-type lectin domain"/>
    <property type="match status" value="2"/>
</dbReference>
<dbReference type="SMART" id="SM00108">
    <property type="entry name" value="B_lectin"/>
    <property type="match status" value="1"/>
</dbReference>
<dbReference type="OrthoDB" id="9802522at2"/>
<dbReference type="EMBL" id="PVMZ01000010">
    <property type="protein sequence ID" value="PRX19593.1"/>
    <property type="molecule type" value="Genomic_DNA"/>
</dbReference>
<gene>
    <name evidence="2" type="ORF">CLV67_110345</name>
</gene>
<name>A0A2T0K9L7_9ACTN</name>
<organism evidence="2 3">
    <name type="scientific">Actinoplanes italicus</name>
    <dbReference type="NCBI Taxonomy" id="113567"/>
    <lineage>
        <taxon>Bacteria</taxon>
        <taxon>Bacillati</taxon>
        <taxon>Actinomycetota</taxon>
        <taxon>Actinomycetes</taxon>
        <taxon>Micromonosporales</taxon>
        <taxon>Micromonosporaceae</taxon>
        <taxon>Actinoplanes</taxon>
    </lineage>
</organism>
<reference evidence="2 3" key="1">
    <citation type="submission" date="2018-03" db="EMBL/GenBank/DDBJ databases">
        <title>Genomic Encyclopedia of Archaeal and Bacterial Type Strains, Phase II (KMG-II): from individual species to whole genera.</title>
        <authorList>
            <person name="Goeker M."/>
        </authorList>
    </citation>
    <scope>NUCLEOTIDE SEQUENCE [LARGE SCALE GENOMIC DNA]</scope>
    <source>
        <strain evidence="2 3">DSM 43146</strain>
    </source>
</reference>
<dbReference type="PROSITE" id="PS50927">
    <property type="entry name" value="BULB_LECTIN"/>
    <property type="match status" value="1"/>
</dbReference>
<dbReference type="AlphaFoldDB" id="A0A2T0K9L7"/>
<evidence type="ECO:0000313" key="2">
    <source>
        <dbReference type="EMBL" id="PRX19593.1"/>
    </source>
</evidence>
<sequence>MRTKPSRIGGIAVAVATAAAVVFGTAAPAVAGNIGYELRRGSTLYADDYIQATWPGGKTYWLIMQADGNLVLYKGNMSHSRVDKVCWASNTFSHRPYAVYQNDGNFVIYTPLFGTVLWASNTVGQAGSTVDMDRNGRLWVGLKTISGNC</sequence>
<evidence type="ECO:0000313" key="3">
    <source>
        <dbReference type="Proteomes" id="UP000239415"/>
    </source>
</evidence>
<comment type="caution">
    <text evidence="2">The sequence shown here is derived from an EMBL/GenBank/DDBJ whole genome shotgun (WGS) entry which is preliminary data.</text>
</comment>
<keyword evidence="2" id="KW-0430">Lectin</keyword>
<evidence type="ECO:0000259" key="1">
    <source>
        <dbReference type="PROSITE" id="PS50927"/>
    </source>
</evidence>
<dbReference type="InterPro" id="IPR036426">
    <property type="entry name" value="Bulb-type_lectin_dom_sf"/>
</dbReference>
<dbReference type="RefSeq" id="WP_106322612.1">
    <property type="nucleotide sequence ID" value="NZ_BOMO01000048.1"/>
</dbReference>
<dbReference type="SUPFAM" id="SSF51110">
    <property type="entry name" value="alpha-D-mannose-specific plant lectins"/>
    <property type="match status" value="1"/>
</dbReference>
<dbReference type="GO" id="GO:0030246">
    <property type="term" value="F:carbohydrate binding"/>
    <property type="evidence" value="ECO:0007669"/>
    <property type="project" value="UniProtKB-KW"/>
</dbReference>
<accession>A0A2T0K9L7</accession>
<feature type="domain" description="Bulb-type lectin" evidence="1">
    <location>
        <begin position="35"/>
        <end position="149"/>
    </location>
</feature>
<keyword evidence="3" id="KW-1185">Reference proteome</keyword>
<proteinExistence type="predicted"/>
<dbReference type="InterPro" id="IPR001480">
    <property type="entry name" value="Bulb-type_lectin_dom"/>
</dbReference>
<protein>
    <submittedName>
        <fullName evidence="2">D-mannose binding lectin</fullName>
    </submittedName>
</protein>
<dbReference type="Proteomes" id="UP000239415">
    <property type="component" value="Unassembled WGS sequence"/>
</dbReference>